<dbReference type="InterPro" id="IPR050492">
    <property type="entry name" value="Bact_metal-bind_prot9"/>
</dbReference>
<dbReference type="GO" id="GO:0046872">
    <property type="term" value="F:metal ion binding"/>
    <property type="evidence" value="ECO:0007669"/>
    <property type="project" value="InterPro"/>
</dbReference>
<dbReference type="SUPFAM" id="SSF53807">
    <property type="entry name" value="Helical backbone' metal receptor"/>
    <property type="match status" value="1"/>
</dbReference>
<dbReference type="PRINTS" id="PR00691">
    <property type="entry name" value="ADHESINB"/>
</dbReference>
<evidence type="ECO:0000256" key="4">
    <source>
        <dbReference type="RuleBase" id="RU003512"/>
    </source>
</evidence>
<protein>
    <submittedName>
        <fullName evidence="5">Zinc transport system substrate-binding protein</fullName>
    </submittedName>
</protein>
<reference evidence="5 6" key="1">
    <citation type="submission" date="2016-11" db="EMBL/GenBank/DDBJ databases">
        <authorList>
            <person name="Jaros S."/>
            <person name="Januszkiewicz K."/>
            <person name="Wedrychowicz H."/>
        </authorList>
    </citation>
    <scope>NUCLEOTIDE SEQUENCE [LARGE SCALE GENOMIC DNA]</scope>
    <source>
        <strain evidence="5 6">DSM 17459</strain>
    </source>
</reference>
<dbReference type="Proteomes" id="UP000184245">
    <property type="component" value="Unassembled WGS sequence"/>
</dbReference>
<evidence type="ECO:0000313" key="6">
    <source>
        <dbReference type="Proteomes" id="UP000184245"/>
    </source>
</evidence>
<sequence length="303" mass="33699">MKRVTGLVLTGLIAVCVLSACKPEAGEEKDGKLKVMASFYTMGDFAQKAGGDEVEVTTMVPAGTEPHDWEPEAQDIAALEEADVFIYNGAKMEHWVKDVLNTLENKELIVVEAAEDIELLGSHGHQGEEGVYDPHVWLDPRNAEKQMETIGEALEKAAPDKQEYFRENCSKYKTEFAQLDQEFEEQLEPLPGKDIIVAHEAFGYLCRAYGLNQIGIEGLSPDSEPDPARMEEIIEFARENKVKTIFFEELTSPKVANTIAKETGADTAVLNPLEGLTEEEIEEGKDYFSVMRENLQALVKALQ</sequence>
<name>A0A1M5AVF4_9CLOT</name>
<keyword evidence="6" id="KW-1185">Reference proteome</keyword>
<dbReference type="CDD" id="cd01017">
    <property type="entry name" value="AdcA"/>
    <property type="match status" value="1"/>
</dbReference>
<dbReference type="Gene3D" id="3.40.50.1980">
    <property type="entry name" value="Nitrogenase molybdenum iron protein domain"/>
    <property type="match status" value="2"/>
</dbReference>
<dbReference type="EMBL" id="FQVI01000022">
    <property type="protein sequence ID" value="SHF34200.1"/>
    <property type="molecule type" value="Genomic_DNA"/>
</dbReference>
<proteinExistence type="inferred from homology"/>
<evidence type="ECO:0000256" key="1">
    <source>
        <dbReference type="ARBA" id="ARBA00011028"/>
    </source>
</evidence>
<dbReference type="InterPro" id="IPR006129">
    <property type="entry name" value="AdhesinB"/>
</dbReference>
<dbReference type="PROSITE" id="PS51257">
    <property type="entry name" value="PROKAR_LIPOPROTEIN"/>
    <property type="match status" value="1"/>
</dbReference>
<evidence type="ECO:0000256" key="2">
    <source>
        <dbReference type="ARBA" id="ARBA00022448"/>
    </source>
</evidence>
<dbReference type="PANTHER" id="PTHR42953">
    <property type="entry name" value="HIGH-AFFINITY ZINC UPTAKE SYSTEM PROTEIN ZNUA-RELATED"/>
    <property type="match status" value="1"/>
</dbReference>
<keyword evidence="3" id="KW-0732">Signal</keyword>
<accession>A0A1M5AVF4</accession>
<dbReference type="RefSeq" id="WP_072853823.1">
    <property type="nucleotide sequence ID" value="NZ_FQVI01000022.1"/>
</dbReference>
<dbReference type="PRINTS" id="PR00690">
    <property type="entry name" value="ADHESNFAMILY"/>
</dbReference>
<dbReference type="GO" id="GO:0007155">
    <property type="term" value="P:cell adhesion"/>
    <property type="evidence" value="ECO:0007669"/>
    <property type="project" value="InterPro"/>
</dbReference>
<gene>
    <name evidence="5" type="ORF">SAMN02745158_03365</name>
</gene>
<dbReference type="PANTHER" id="PTHR42953:SF3">
    <property type="entry name" value="HIGH-AFFINITY ZINC UPTAKE SYSTEM PROTEIN ZNUA"/>
    <property type="match status" value="1"/>
</dbReference>
<evidence type="ECO:0000313" key="5">
    <source>
        <dbReference type="EMBL" id="SHF34200.1"/>
    </source>
</evidence>
<keyword evidence="2 4" id="KW-0813">Transport</keyword>
<dbReference type="OrthoDB" id="9810636at2"/>
<dbReference type="Pfam" id="PF01297">
    <property type="entry name" value="ZnuA"/>
    <property type="match status" value="1"/>
</dbReference>
<dbReference type="InterPro" id="IPR006128">
    <property type="entry name" value="Lipoprotein_PsaA-like"/>
</dbReference>
<dbReference type="AlphaFoldDB" id="A0A1M5AVF4"/>
<comment type="similarity">
    <text evidence="1 4">Belongs to the bacterial solute-binding protein 9 family.</text>
</comment>
<dbReference type="GO" id="GO:0030001">
    <property type="term" value="P:metal ion transport"/>
    <property type="evidence" value="ECO:0007669"/>
    <property type="project" value="InterPro"/>
</dbReference>
<dbReference type="STRING" id="1122155.SAMN02745158_03365"/>
<organism evidence="5 6">
    <name type="scientific">Lactonifactor longoviformis DSM 17459</name>
    <dbReference type="NCBI Taxonomy" id="1122155"/>
    <lineage>
        <taxon>Bacteria</taxon>
        <taxon>Bacillati</taxon>
        <taxon>Bacillota</taxon>
        <taxon>Clostridia</taxon>
        <taxon>Eubacteriales</taxon>
        <taxon>Clostridiaceae</taxon>
        <taxon>Lactonifactor</taxon>
    </lineage>
</organism>
<evidence type="ECO:0000256" key="3">
    <source>
        <dbReference type="ARBA" id="ARBA00022729"/>
    </source>
</evidence>
<dbReference type="InterPro" id="IPR006127">
    <property type="entry name" value="ZnuA-like"/>
</dbReference>